<dbReference type="Proteomes" id="UP001597156">
    <property type="component" value="Unassembled WGS sequence"/>
</dbReference>
<keyword evidence="10" id="KW-1185">Reference proteome</keyword>
<evidence type="ECO:0000313" key="9">
    <source>
        <dbReference type="EMBL" id="MFD1124753.1"/>
    </source>
</evidence>
<evidence type="ECO:0000256" key="7">
    <source>
        <dbReference type="ARBA" id="ARBA00023136"/>
    </source>
</evidence>
<dbReference type="PANTHER" id="PTHR30472">
    <property type="entry name" value="FERRIC ENTEROBACTIN TRANSPORT SYSTEM PERMEASE PROTEIN"/>
    <property type="match status" value="1"/>
</dbReference>
<keyword evidence="6 8" id="KW-1133">Transmembrane helix</keyword>
<keyword evidence="5 8" id="KW-0812">Transmembrane</keyword>
<dbReference type="SUPFAM" id="SSF81345">
    <property type="entry name" value="ABC transporter involved in vitamin B12 uptake, BtuC"/>
    <property type="match status" value="1"/>
</dbReference>
<sequence length="336" mass="35338">MTRRRRAIGILIGLAGLWLFLGLALLVVGDIKLNSLEVVKSLIGVSTDFTTNFVVWQLRLPGLLAAIITGGELAVSGLILQVITKNSLADSSILGINAGASLGVVAATFIAGIVGSRLGSSWLLIAALLGGLASSGLLMLVNRQQSAIRTLLAGVALTAVLNGIILMLELEMNQFDFDKVLVWLNGSFWNLGLSFLSVQLIICAGLLVLAEFLVPTLNALTLGNRGAYGIGVNVKLINNVLMGIAILCATGAVLVGGAISFVGLMAPNIGRKLVGQRMKYLLPVSWLIGCSLMMLAQLVATNAFGKTALPVGLVASAVTMPYFIYLLFSERFDDNK</sequence>
<reference evidence="10" key="1">
    <citation type="journal article" date="2019" name="Int. J. Syst. Evol. Microbiol.">
        <title>The Global Catalogue of Microorganisms (GCM) 10K type strain sequencing project: providing services to taxonomists for standard genome sequencing and annotation.</title>
        <authorList>
            <consortium name="The Broad Institute Genomics Platform"/>
            <consortium name="The Broad Institute Genome Sequencing Center for Infectious Disease"/>
            <person name="Wu L."/>
            <person name="Ma J."/>
        </authorList>
    </citation>
    <scope>NUCLEOTIDE SEQUENCE [LARGE SCALE GENOMIC DNA]</scope>
    <source>
        <strain evidence="10">CCUG 71848</strain>
    </source>
</reference>
<keyword evidence="4" id="KW-1003">Cell membrane</keyword>
<feature type="transmembrane region" description="Helical" evidence="8">
    <location>
        <begin position="148"/>
        <end position="168"/>
    </location>
</feature>
<evidence type="ECO:0000256" key="3">
    <source>
        <dbReference type="ARBA" id="ARBA00022448"/>
    </source>
</evidence>
<accession>A0ABW3PKC4</accession>
<evidence type="ECO:0000313" key="10">
    <source>
        <dbReference type="Proteomes" id="UP001597156"/>
    </source>
</evidence>
<evidence type="ECO:0000256" key="4">
    <source>
        <dbReference type="ARBA" id="ARBA00022475"/>
    </source>
</evidence>
<feature type="transmembrane region" description="Helical" evidence="8">
    <location>
        <begin position="188"/>
        <end position="215"/>
    </location>
</feature>
<evidence type="ECO:0000256" key="8">
    <source>
        <dbReference type="SAM" id="Phobius"/>
    </source>
</evidence>
<gene>
    <name evidence="9" type="ORF">ACFQ22_05155</name>
</gene>
<dbReference type="PANTHER" id="PTHR30472:SF24">
    <property type="entry name" value="FERRIC ENTEROBACTIN TRANSPORT SYSTEM PERMEASE PROTEIN FEPG"/>
    <property type="match status" value="1"/>
</dbReference>
<evidence type="ECO:0000256" key="5">
    <source>
        <dbReference type="ARBA" id="ARBA00022692"/>
    </source>
</evidence>
<feature type="transmembrane region" description="Helical" evidence="8">
    <location>
        <begin position="7"/>
        <end position="28"/>
    </location>
</feature>
<comment type="subcellular location">
    <subcellularLocation>
        <location evidence="1">Cell membrane</location>
        <topology evidence="1">Multi-pass membrane protein</topology>
    </subcellularLocation>
</comment>
<keyword evidence="7 8" id="KW-0472">Membrane</keyword>
<evidence type="ECO:0000256" key="6">
    <source>
        <dbReference type="ARBA" id="ARBA00022989"/>
    </source>
</evidence>
<dbReference type="CDD" id="cd06550">
    <property type="entry name" value="TM_ABC_iron-siderophores_like"/>
    <property type="match status" value="1"/>
</dbReference>
<keyword evidence="3" id="KW-0813">Transport</keyword>
<dbReference type="InterPro" id="IPR037294">
    <property type="entry name" value="ABC_BtuC-like"/>
</dbReference>
<feature type="transmembrane region" description="Helical" evidence="8">
    <location>
        <begin position="307"/>
        <end position="328"/>
    </location>
</feature>
<name>A0ABW3PKC4_9LACO</name>
<feature type="transmembrane region" description="Helical" evidence="8">
    <location>
        <begin position="95"/>
        <end position="115"/>
    </location>
</feature>
<dbReference type="InterPro" id="IPR000522">
    <property type="entry name" value="ABC_transptr_permease_BtuC"/>
</dbReference>
<dbReference type="RefSeq" id="WP_121979392.1">
    <property type="nucleotide sequence ID" value="NZ_JBHTLH010000015.1"/>
</dbReference>
<dbReference type="Pfam" id="PF01032">
    <property type="entry name" value="FecCD"/>
    <property type="match status" value="1"/>
</dbReference>
<feature type="transmembrane region" description="Helical" evidence="8">
    <location>
        <begin position="280"/>
        <end position="300"/>
    </location>
</feature>
<evidence type="ECO:0000256" key="2">
    <source>
        <dbReference type="ARBA" id="ARBA00007935"/>
    </source>
</evidence>
<evidence type="ECO:0000256" key="1">
    <source>
        <dbReference type="ARBA" id="ARBA00004651"/>
    </source>
</evidence>
<proteinExistence type="inferred from homology"/>
<organism evidence="9 10">
    <name type="scientific">Lentilactobacillus raoultii</name>
    <dbReference type="NCBI Taxonomy" id="1987503"/>
    <lineage>
        <taxon>Bacteria</taxon>
        <taxon>Bacillati</taxon>
        <taxon>Bacillota</taxon>
        <taxon>Bacilli</taxon>
        <taxon>Lactobacillales</taxon>
        <taxon>Lactobacillaceae</taxon>
        <taxon>Lentilactobacillus</taxon>
    </lineage>
</organism>
<comment type="caution">
    <text evidence="9">The sequence shown here is derived from an EMBL/GenBank/DDBJ whole genome shotgun (WGS) entry which is preliminary data.</text>
</comment>
<protein>
    <submittedName>
        <fullName evidence="9">FecCD family ABC transporter permease</fullName>
    </submittedName>
</protein>
<feature type="transmembrane region" description="Helical" evidence="8">
    <location>
        <begin position="121"/>
        <end position="141"/>
    </location>
</feature>
<dbReference type="Gene3D" id="1.10.3470.10">
    <property type="entry name" value="ABC transporter involved in vitamin B12 uptake, BtuC"/>
    <property type="match status" value="1"/>
</dbReference>
<feature type="transmembrane region" description="Helical" evidence="8">
    <location>
        <begin position="63"/>
        <end position="83"/>
    </location>
</feature>
<feature type="transmembrane region" description="Helical" evidence="8">
    <location>
        <begin position="236"/>
        <end position="260"/>
    </location>
</feature>
<comment type="similarity">
    <text evidence="2">Belongs to the binding-protein-dependent transport system permease family. FecCD subfamily.</text>
</comment>
<dbReference type="EMBL" id="JBHTLH010000015">
    <property type="protein sequence ID" value="MFD1124753.1"/>
    <property type="molecule type" value="Genomic_DNA"/>
</dbReference>